<dbReference type="Pfam" id="PF00005">
    <property type="entry name" value="ABC_tran"/>
    <property type="match status" value="1"/>
</dbReference>
<feature type="non-terminal residue" evidence="4">
    <location>
        <position position="101"/>
    </location>
</feature>
<reference evidence="4 5" key="1">
    <citation type="submission" date="2015-07" db="EMBL/GenBank/DDBJ databases">
        <authorList>
            <person name="Ju K.-S."/>
            <person name="Doroghazi J.R."/>
            <person name="Metcalf W.W."/>
        </authorList>
    </citation>
    <scope>NUCLEOTIDE SEQUENCE [LARGE SCALE GENOMIC DNA]</scope>
    <source>
        <strain evidence="4 5">NRRL B-3589</strain>
    </source>
</reference>
<evidence type="ECO:0000256" key="2">
    <source>
        <dbReference type="ARBA" id="ARBA00022448"/>
    </source>
</evidence>
<name>A0ABR5IW68_9ACTN</name>
<dbReference type="InterPro" id="IPR003439">
    <property type="entry name" value="ABC_transporter-like_ATP-bd"/>
</dbReference>
<dbReference type="SUPFAM" id="SSF52540">
    <property type="entry name" value="P-loop containing nucleoside triphosphate hydrolases"/>
    <property type="match status" value="1"/>
</dbReference>
<evidence type="ECO:0000256" key="1">
    <source>
        <dbReference type="ARBA" id="ARBA00005417"/>
    </source>
</evidence>
<dbReference type="Proteomes" id="UP000037020">
    <property type="component" value="Unassembled WGS sequence"/>
</dbReference>
<dbReference type="Gene3D" id="3.40.50.300">
    <property type="entry name" value="P-loop containing nucleotide triphosphate hydrolases"/>
    <property type="match status" value="1"/>
</dbReference>
<dbReference type="InterPro" id="IPR027417">
    <property type="entry name" value="P-loop_NTPase"/>
</dbReference>
<evidence type="ECO:0000313" key="4">
    <source>
        <dbReference type="EMBL" id="KOG85398.1"/>
    </source>
</evidence>
<keyword evidence="5" id="KW-1185">Reference proteome</keyword>
<feature type="domain" description="ABC transporter" evidence="3">
    <location>
        <begin position="50"/>
        <end position="89"/>
    </location>
</feature>
<sequence length="101" mass="10409">MNLGKERHMTRAVSAADLAPTTYAWQIRATGLKVRVGGNRMAVDGLDLSLGTGVHGLLGPNGAGKTTLIRALATVVRPTAGSLELLGESAGGRGEHLSLIH</sequence>
<proteinExistence type="inferred from homology"/>
<keyword evidence="2" id="KW-0813">Transport</keyword>
<comment type="caution">
    <text evidence="4">The sequence shown here is derived from an EMBL/GenBank/DDBJ whole genome shotgun (WGS) entry which is preliminary data.</text>
</comment>
<dbReference type="PANTHER" id="PTHR43335">
    <property type="entry name" value="ABC TRANSPORTER, ATP-BINDING PROTEIN"/>
    <property type="match status" value="1"/>
</dbReference>
<gene>
    <name evidence="4" type="ORF">ADK38_36900</name>
</gene>
<dbReference type="EMBL" id="LGUT01003451">
    <property type="protein sequence ID" value="KOG85398.1"/>
    <property type="molecule type" value="Genomic_DNA"/>
</dbReference>
<protein>
    <submittedName>
        <fullName evidence="4">Multidrug ABC transporter ATPase</fullName>
    </submittedName>
</protein>
<comment type="similarity">
    <text evidence="1">Belongs to the ABC transporter superfamily.</text>
</comment>
<evidence type="ECO:0000259" key="3">
    <source>
        <dbReference type="Pfam" id="PF00005"/>
    </source>
</evidence>
<evidence type="ECO:0000313" key="5">
    <source>
        <dbReference type="Proteomes" id="UP000037020"/>
    </source>
</evidence>
<accession>A0ABR5IW68</accession>
<organism evidence="4 5">
    <name type="scientific">Streptomyces varsoviensis</name>
    <dbReference type="NCBI Taxonomy" id="67373"/>
    <lineage>
        <taxon>Bacteria</taxon>
        <taxon>Bacillati</taxon>
        <taxon>Actinomycetota</taxon>
        <taxon>Actinomycetes</taxon>
        <taxon>Kitasatosporales</taxon>
        <taxon>Streptomycetaceae</taxon>
        <taxon>Streptomyces</taxon>
    </lineage>
</organism>